<feature type="transmembrane region" description="Helical" evidence="1">
    <location>
        <begin position="235"/>
        <end position="256"/>
    </location>
</feature>
<dbReference type="InterPro" id="IPR003148">
    <property type="entry name" value="RCK_N"/>
</dbReference>
<comment type="caution">
    <text evidence="3">The sequence shown here is derived from an EMBL/GenBank/DDBJ whole genome shotgun (WGS) entry which is preliminary data.</text>
</comment>
<sequence>MNEPPAPPTGRRLLVVGDDEDLGLSVAEHAQRWGNAALRLHRPDDEALRDHLREPVDGVAVVSRDDIVALRYTLLVEHLAPGVRLVVTIFDHTVASEITRAVPNCTVLGMTDAIVPTLLGACVAPELASLRRVGDQLVAVRHSPAGPRVDWHHRRPRSWKARAGKALGQLRPVDGSSRAMLIGFAGLLLVAALDTALGVLVLHEHWPDAAWHAARTLTTVGSAPAAEHAPDWYKVLSAVSMLAVLAFAAMFTAGLVDRLTSRRLTALVGSRAVPRRDHVVVVGLGQVGLRLCCELQALGIGVVAVERDHHAPCLPLARALGVPVVVGRGGDRFLLRRLSLPKARALAAVSSDGLENIAVAVSARAIAPHQRIVLRAGGDDVTNESRSLFRIGAVCDVTRITGPFVAARLLDVDLLSVFAIEDRTCALFADGLVHDLAQWAVHDSELEKIGS</sequence>
<dbReference type="PANTHER" id="PTHR43833">
    <property type="entry name" value="POTASSIUM CHANNEL PROTEIN 2-RELATED-RELATED"/>
    <property type="match status" value="1"/>
</dbReference>
<evidence type="ECO:0000259" key="2">
    <source>
        <dbReference type="PROSITE" id="PS51201"/>
    </source>
</evidence>
<reference evidence="3 4" key="1">
    <citation type="journal article" date="2019" name="Int. J. Syst. Evol. Microbiol.">
        <title>The Global Catalogue of Microorganisms (GCM) 10K type strain sequencing project: providing services to taxonomists for standard genome sequencing and annotation.</title>
        <authorList>
            <consortium name="The Broad Institute Genomics Platform"/>
            <consortium name="The Broad Institute Genome Sequencing Center for Infectious Disease"/>
            <person name="Wu L."/>
            <person name="Ma J."/>
        </authorList>
    </citation>
    <scope>NUCLEOTIDE SEQUENCE [LARGE SCALE GENOMIC DNA]</scope>
    <source>
        <strain evidence="3 4">JCM 9383</strain>
    </source>
</reference>
<feature type="transmembrane region" description="Helical" evidence="1">
    <location>
        <begin position="179"/>
        <end position="202"/>
    </location>
</feature>
<feature type="domain" description="RCK N-terminal" evidence="2">
    <location>
        <begin position="276"/>
        <end position="398"/>
    </location>
</feature>
<dbReference type="PANTHER" id="PTHR43833:SF11">
    <property type="entry name" value="VOLTAGE-GATED POTASSIUM CHANNEL KCH"/>
    <property type="match status" value="1"/>
</dbReference>
<dbReference type="InterPro" id="IPR036291">
    <property type="entry name" value="NAD(P)-bd_dom_sf"/>
</dbReference>
<accession>A0ABN3VHN1</accession>
<organism evidence="3 4">
    <name type="scientific">Saccharopolyspora taberi</name>
    <dbReference type="NCBI Taxonomy" id="60895"/>
    <lineage>
        <taxon>Bacteria</taxon>
        <taxon>Bacillati</taxon>
        <taxon>Actinomycetota</taxon>
        <taxon>Actinomycetes</taxon>
        <taxon>Pseudonocardiales</taxon>
        <taxon>Pseudonocardiaceae</taxon>
        <taxon>Saccharopolyspora</taxon>
    </lineage>
</organism>
<dbReference type="PROSITE" id="PS51201">
    <property type="entry name" value="RCK_N"/>
    <property type="match status" value="1"/>
</dbReference>
<dbReference type="InterPro" id="IPR050721">
    <property type="entry name" value="Trk_Ktr_HKT_K-transport"/>
</dbReference>
<name>A0ABN3VHN1_9PSEU</name>
<dbReference type="Pfam" id="PF02254">
    <property type="entry name" value="TrkA_N"/>
    <property type="match status" value="1"/>
</dbReference>
<dbReference type="SUPFAM" id="SSF81324">
    <property type="entry name" value="Voltage-gated potassium channels"/>
    <property type="match status" value="1"/>
</dbReference>
<dbReference type="Proteomes" id="UP001500979">
    <property type="component" value="Unassembled WGS sequence"/>
</dbReference>
<dbReference type="Gene3D" id="3.40.50.720">
    <property type="entry name" value="NAD(P)-binding Rossmann-like Domain"/>
    <property type="match status" value="1"/>
</dbReference>
<dbReference type="EMBL" id="BAAAUX010000019">
    <property type="protein sequence ID" value="GAA2806235.1"/>
    <property type="molecule type" value="Genomic_DNA"/>
</dbReference>
<evidence type="ECO:0000256" key="1">
    <source>
        <dbReference type="SAM" id="Phobius"/>
    </source>
</evidence>
<keyword evidence="1" id="KW-1133">Transmembrane helix</keyword>
<proteinExistence type="predicted"/>
<keyword evidence="1" id="KW-0472">Membrane</keyword>
<gene>
    <name evidence="3" type="ORF">GCM10010470_46880</name>
</gene>
<evidence type="ECO:0000313" key="4">
    <source>
        <dbReference type="Proteomes" id="UP001500979"/>
    </source>
</evidence>
<dbReference type="SUPFAM" id="SSF51735">
    <property type="entry name" value="NAD(P)-binding Rossmann-fold domains"/>
    <property type="match status" value="1"/>
</dbReference>
<dbReference type="RefSeq" id="WP_344683098.1">
    <property type="nucleotide sequence ID" value="NZ_BAAAUX010000019.1"/>
</dbReference>
<protein>
    <recommendedName>
        <fullName evidence="2">RCK N-terminal domain-containing protein</fullName>
    </recommendedName>
</protein>
<evidence type="ECO:0000313" key="3">
    <source>
        <dbReference type="EMBL" id="GAA2806235.1"/>
    </source>
</evidence>
<keyword evidence="4" id="KW-1185">Reference proteome</keyword>
<keyword evidence="1" id="KW-0812">Transmembrane</keyword>